<keyword evidence="11" id="KW-1185">Reference proteome</keyword>
<evidence type="ECO:0000313" key="11">
    <source>
        <dbReference type="Proteomes" id="UP000679373"/>
    </source>
</evidence>
<dbReference type="NCBIfam" id="NF002652">
    <property type="entry name" value="PRK02318.2-5"/>
    <property type="match status" value="1"/>
</dbReference>
<dbReference type="NCBIfam" id="NF002650">
    <property type="entry name" value="PRK02318.2-2"/>
    <property type="match status" value="1"/>
</dbReference>
<dbReference type="PRINTS" id="PR00084">
    <property type="entry name" value="MTLDHDRGNASE"/>
</dbReference>
<evidence type="ECO:0000256" key="1">
    <source>
        <dbReference type="ARBA" id="ARBA00006541"/>
    </source>
</evidence>
<dbReference type="InterPro" id="IPR008927">
    <property type="entry name" value="6-PGluconate_DH-like_C_sf"/>
</dbReference>
<dbReference type="GO" id="GO:0008926">
    <property type="term" value="F:mannitol-1-phosphate 5-dehydrogenase activity"/>
    <property type="evidence" value="ECO:0007669"/>
    <property type="project" value="UniProtKB-UniRule"/>
</dbReference>
<dbReference type="Gene3D" id="3.40.50.720">
    <property type="entry name" value="NAD(P)-binding Rossmann-like Domain"/>
    <property type="match status" value="1"/>
</dbReference>
<dbReference type="EC" id="1.1.1.17" evidence="2 7"/>
<reference evidence="10" key="1">
    <citation type="submission" date="2021-04" db="EMBL/GenBank/DDBJ databases">
        <title>Complete genome sequence of the type strain Clostridium beijerinckii NRRL B-598.</title>
        <authorList>
            <person name="Sedlar K."/>
            <person name="Branska B."/>
            <person name="Bezdicek M."/>
            <person name="Nykrynova M."/>
            <person name="Lengerova M."/>
            <person name="Skutkova H."/>
            <person name="Patakova P."/>
        </authorList>
    </citation>
    <scope>NUCLEOTIDE SEQUENCE</scope>
    <source>
        <strain evidence="10">DSM 791</strain>
    </source>
</reference>
<comment type="similarity">
    <text evidence="1 7">Belongs to the mannitol dehydrogenase family.</text>
</comment>
<evidence type="ECO:0000259" key="8">
    <source>
        <dbReference type="Pfam" id="PF01232"/>
    </source>
</evidence>
<evidence type="ECO:0000256" key="4">
    <source>
        <dbReference type="ARBA" id="ARBA00023002"/>
    </source>
</evidence>
<dbReference type="NCBIfam" id="NF002646">
    <property type="entry name" value="PRK02318.1-2"/>
    <property type="match status" value="1"/>
</dbReference>
<sequence>MKAIQFGAGNIGRGFIGALLSKAGYHVVFADVNKEVIDKINEDKKYTIHVMDVNCEEIVVENISGVISINDEILDEIKEAEIITTAVGLVVLPRIAPTIAKGIQLRKEAGIKTPLNIIACENAIKASSQLKAEVEKCLSEEEKAYLEEFVGFPDCSVDRIVPPVKSENILDVVVEKFYEWNVEEKAFKGSIPAIEGMNLADNLMAYIERKLFTLNTGHAITAYIGNLKGYGTIDESIADEKIYNVVKKAMTESGMGLVEKHKFDKEAHFKYIDKIIGRFKNPYLKDDVSRVGREPLRKLSDSDRLIKPLMTARGFDLSVDNLLLGVGAALHYNNQEDTQSVKLQELIKEKDVKGAIAEVANIDDNDLLEKIEKAYNDVLAI</sequence>
<dbReference type="Proteomes" id="UP000679373">
    <property type="component" value="Chromosome"/>
</dbReference>
<dbReference type="Pfam" id="PF08125">
    <property type="entry name" value="Mannitol_dh_C"/>
    <property type="match status" value="1"/>
</dbReference>
<dbReference type="InterPro" id="IPR013328">
    <property type="entry name" value="6PGD_dom2"/>
</dbReference>
<accession>A0AB74VG80</accession>
<organism evidence="10 11">
    <name type="scientific">Clostridium beijerinckii</name>
    <name type="common">Clostridium MP</name>
    <dbReference type="NCBI Taxonomy" id="1520"/>
    <lineage>
        <taxon>Bacteria</taxon>
        <taxon>Bacillati</taxon>
        <taxon>Bacillota</taxon>
        <taxon>Clostridia</taxon>
        <taxon>Eubacteriales</taxon>
        <taxon>Clostridiaceae</taxon>
        <taxon>Clostridium</taxon>
    </lineage>
</organism>
<dbReference type="InterPro" id="IPR013131">
    <property type="entry name" value="Mannitol_DH_N"/>
</dbReference>
<dbReference type="GO" id="GO:0005829">
    <property type="term" value="C:cytosol"/>
    <property type="evidence" value="ECO:0007669"/>
    <property type="project" value="TreeGrafter"/>
</dbReference>
<dbReference type="PANTHER" id="PTHR30524">
    <property type="entry name" value="MANNITOL-1-PHOSPHATE 5-DEHYDROGENASE"/>
    <property type="match status" value="1"/>
</dbReference>
<dbReference type="PANTHER" id="PTHR30524:SF0">
    <property type="entry name" value="ALTRONATE OXIDOREDUCTASE-RELATED"/>
    <property type="match status" value="1"/>
</dbReference>
<evidence type="ECO:0000256" key="5">
    <source>
        <dbReference type="ARBA" id="ARBA00023027"/>
    </source>
</evidence>
<dbReference type="SUPFAM" id="SSF48179">
    <property type="entry name" value="6-phosphogluconate dehydrogenase C-terminal domain-like"/>
    <property type="match status" value="1"/>
</dbReference>
<keyword evidence="4 7" id="KW-0560">Oxidoreductase</keyword>
<dbReference type="InterPro" id="IPR023027">
    <property type="entry name" value="Mannitol_DH_CS"/>
</dbReference>
<dbReference type="InterPro" id="IPR036291">
    <property type="entry name" value="NAD(P)-bd_dom_sf"/>
</dbReference>
<feature type="domain" description="Mannitol dehydrogenase C-terminal" evidence="9">
    <location>
        <begin position="202"/>
        <end position="378"/>
    </location>
</feature>
<dbReference type="EMBL" id="CP073653">
    <property type="protein sequence ID" value="QUN35532.1"/>
    <property type="molecule type" value="Genomic_DNA"/>
</dbReference>
<feature type="binding site" evidence="7">
    <location>
        <begin position="3"/>
        <end position="14"/>
    </location>
    <ligand>
        <name>NAD(+)</name>
        <dbReference type="ChEBI" id="CHEBI:57540"/>
    </ligand>
</feature>
<dbReference type="PROSITE" id="PS00974">
    <property type="entry name" value="MANNITOL_DHGENASE"/>
    <property type="match status" value="1"/>
</dbReference>
<evidence type="ECO:0000256" key="7">
    <source>
        <dbReference type="HAMAP-Rule" id="MF_00196"/>
    </source>
</evidence>
<proteinExistence type="inferred from homology"/>
<evidence type="ECO:0000256" key="6">
    <source>
        <dbReference type="ARBA" id="ARBA00048615"/>
    </source>
</evidence>
<dbReference type="GeneID" id="66343132"/>
<name>A0AB74VG80_CLOBE</name>
<dbReference type="InterPro" id="IPR000669">
    <property type="entry name" value="Mannitol_DH"/>
</dbReference>
<dbReference type="InterPro" id="IPR023028">
    <property type="entry name" value="Mannitol_1_phos_5_DH"/>
</dbReference>
<protein>
    <recommendedName>
        <fullName evidence="3 7">Mannitol-1-phosphate 5-dehydrogenase</fullName>
        <ecNumber evidence="2 7">1.1.1.17</ecNumber>
    </recommendedName>
</protein>
<dbReference type="HAMAP" id="MF_00196">
    <property type="entry name" value="Mannitol_dehydrog"/>
    <property type="match status" value="1"/>
</dbReference>
<dbReference type="NCBIfam" id="NF002647">
    <property type="entry name" value="PRK02318.1-3"/>
    <property type="match status" value="1"/>
</dbReference>
<comment type="catalytic activity">
    <reaction evidence="6 7">
        <text>D-mannitol 1-phosphate + NAD(+) = beta-D-fructose 6-phosphate + NADH + H(+)</text>
        <dbReference type="Rhea" id="RHEA:19661"/>
        <dbReference type="ChEBI" id="CHEBI:15378"/>
        <dbReference type="ChEBI" id="CHEBI:57540"/>
        <dbReference type="ChEBI" id="CHEBI:57634"/>
        <dbReference type="ChEBI" id="CHEBI:57945"/>
        <dbReference type="ChEBI" id="CHEBI:61381"/>
        <dbReference type="EC" id="1.1.1.17"/>
    </reaction>
</comment>
<gene>
    <name evidence="7" type="primary">mtlD</name>
    <name evidence="10" type="ORF">KEC93_01375</name>
</gene>
<dbReference type="Gene3D" id="1.10.1040.10">
    <property type="entry name" value="N-(1-d-carboxylethyl)-l-norvaline Dehydrogenase, domain 2"/>
    <property type="match status" value="1"/>
</dbReference>
<dbReference type="SUPFAM" id="SSF51735">
    <property type="entry name" value="NAD(P)-binding Rossmann-fold domains"/>
    <property type="match status" value="1"/>
</dbReference>
<evidence type="ECO:0000259" key="9">
    <source>
        <dbReference type="Pfam" id="PF08125"/>
    </source>
</evidence>
<evidence type="ECO:0000256" key="3">
    <source>
        <dbReference type="ARBA" id="ARBA00016219"/>
    </source>
</evidence>
<dbReference type="GO" id="GO:0019592">
    <property type="term" value="P:mannitol catabolic process"/>
    <property type="evidence" value="ECO:0007669"/>
    <property type="project" value="TreeGrafter"/>
</dbReference>
<dbReference type="Pfam" id="PF01232">
    <property type="entry name" value="Mannitol_dh"/>
    <property type="match status" value="1"/>
</dbReference>
<evidence type="ECO:0000256" key="2">
    <source>
        <dbReference type="ARBA" id="ARBA00012939"/>
    </source>
</evidence>
<feature type="domain" description="Mannitol dehydrogenase N-terminal" evidence="8">
    <location>
        <begin position="1"/>
        <end position="196"/>
    </location>
</feature>
<dbReference type="RefSeq" id="WP_077868900.1">
    <property type="nucleotide sequence ID" value="NZ_BKAK01000032.1"/>
</dbReference>
<dbReference type="InterPro" id="IPR013118">
    <property type="entry name" value="Mannitol_DH_C"/>
</dbReference>
<evidence type="ECO:0000313" key="10">
    <source>
        <dbReference type="EMBL" id="QUN35532.1"/>
    </source>
</evidence>
<keyword evidence="5 7" id="KW-0520">NAD</keyword>
<dbReference type="AlphaFoldDB" id="A0AB74VG80"/>